<accession>A0A5D2G7W5</accession>
<keyword evidence="2" id="KW-1185">Reference proteome</keyword>
<protein>
    <submittedName>
        <fullName evidence="1">Uncharacterized protein</fullName>
    </submittedName>
</protein>
<dbReference type="EMBL" id="CM017693">
    <property type="protein sequence ID" value="TYH13556.1"/>
    <property type="molecule type" value="Genomic_DNA"/>
</dbReference>
<dbReference type="AlphaFoldDB" id="A0A5D2G7W5"/>
<sequence length="53" mass="5782">MTTVHAPHAPSYTVVEGSKFLPFPGKSQVSSRNPAVTVLVWIHALITKAESHR</sequence>
<dbReference type="Proteomes" id="UP000323506">
    <property type="component" value="Chromosome A06"/>
</dbReference>
<evidence type="ECO:0000313" key="2">
    <source>
        <dbReference type="Proteomes" id="UP000323506"/>
    </source>
</evidence>
<reference evidence="1 2" key="1">
    <citation type="submission" date="2019-06" db="EMBL/GenBank/DDBJ databases">
        <title>WGS assembly of Gossypium darwinii.</title>
        <authorList>
            <person name="Chen Z.J."/>
            <person name="Sreedasyam A."/>
            <person name="Ando A."/>
            <person name="Song Q."/>
            <person name="De L."/>
            <person name="Hulse-Kemp A."/>
            <person name="Ding M."/>
            <person name="Ye W."/>
            <person name="Kirkbride R."/>
            <person name="Jenkins J."/>
            <person name="Plott C."/>
            <person name="Lovell J."/>
            <person name="Lin Y.-M."/>
            <person name="Vaughn R."/>
            <person name="Liu B."/>
            <person name="Li W."/>
            <person name="Simpson S."/>
            <person name="Scheffler B."/>
            <person name="Saski C."/>
            <person name="Grover C."/>
            <person name="Hu G."/>
            <person name="Conover J."/>
            <person name="Carlson J."/>
            <person name="Shu S."/>
            <person name="Boston L."/>
            <person name="Williams M."/>
            <person name="Peterson D."/>
            <person name="Mcgee K."/>
            <person name="Jones D."/>
            <person name="Wendel J."/>
            <person name="Stelly D."/>
            <person name="Grimwood J."/>
            <person name="Schmutz J."/>
        </authorList>
    </citation>
    <scope>NUCLEOTIDE SEQUENCE [LARGE SCALE GENOMIC DNA]</scope>
    <source>
        <strain evidence="1">1808015.09</strain>
    </source>
</reference>
<organism evidence="1 2">
    <name type="scientific">Gossypium darwinii</name>
    <name type="common">Darwin's cotton</name>
    <name type="synonym">Gossypium barbadense var. darwinii</name>
    <dbReference type="NCBI Taxonomy" id="34276"/>
    <lineage>
        <taxon>Eukaryota</taxon>
        <taxon>Viridiplantae</taxon>
        <taxon>Streptophyta</taxon>
        <taxon>Embryophyta</taxon>
        <taxon>Tracheophyta</taxon>
        <taxon>Spermatophyta</taxon>
        <taxon>Magnoliopsida</taxon>
        <taxon>eudicotyledons</taxon>
        <taxon>Gunneridae</taxon>
        <taxon>Pentapetalae</taxon>
        <taxon>rosids</taxon>
        <taxon>malvids</taxon>
        <taxon>Malvales</taxon>
        <taxon>Malvaceae</taxon>
        <taxon>Malvoideae</taxon>
        <taxon>Gossypium</taxon>
    </lineage>
</organism>
<gene>
    <name evidence="1" type="ORF">ES288_A06G147800v1</name>
</gene>
<evidence type="ECO:0000313" key="1">
    <source>
        <dbReference type="EMBL" id="TYH13556.1"/>
    </source>
</evidence>
<proteinExistence type="predicted"/>
<name>A0A5D2G7W5_GOSDA</name>